<feature type="transmembrane region" description="Helical" evidence="6">
    <location>
        <begin position="657"/>
        <end position="675"/>
    </location>
</feature>
<dbReference type="RefSeq" id="WP_128221283.1">
    <property type="nucleotide sequence ID" value="NZ_CP034929.1"/>
</dbReference>
<feature type="compositionally biased region" description="Basic and acidic residues" evidence="5">
    <location>
        <begin position="695"/>
        <end position="705"/>
    </location>
</feature>
<dbReference type="EMBL" id="JBHSQI010000003">
    <property type="protein sequence ID" value="MFC6153461.1"/>
    <property type="molecule type" value="Genomic_DNA"/>
</dbReference>
<dbReference type="PANTHER" id="PTHR43077">
    <property type="entry name" value="TRANSPORT PERMEASE YVFS-RELATED"/>
    <property type="match status" value="1"/>
</dbReference>
<proteinExistence type="predicted"/>
<evidence type="ECO:0000256" key="5">
    <source>
        <dbReference type="SAM" id="MobiDB-lite"/>
    </source>
</evidence>
<evidence type="ECO:0000256" key="4">
    <source>
        <dbReference type="ARBA" id="ARBA00023136"/>
    </source>
</evidence>
<protein>
    <recommendedName>
        <fullName evidence="9">ABC transporter permease</fullName>
    </recommendedName>
</protein>
<evidence type="ECO:0000256" key="2">
    <source>
        <dbReference type="ARBA" id="ARBA00022692"/>
    </source>
</evidence>
<keyword evidence="4 6" id="KW-0472">Membrane</keyword>
<dbReference type="InterPro" id="IPR051328">
    <property type="entry name" value="T7SS_ABC-Transporter"/>
</dbReference>
<feature type="transmembrane region" description="Helical" evidence="6">
    <location>
        <begin position="307"/>
        <end position="328"/>
    </location>
</feature>
<gene>
    <name evidence="7" type="ORF">ACFPWU_07240</name>
</gene>
<feature type="transmembrane region" description="Helical" evidence="6">
    <location>
        <begin position="597"/>
        <end position="622"/>
    </location>
</feature>
<evidence type="ECO:0000256" key="1">
    <source>
        <dbReference type="ARBA" id="ARBA00004141"/>
    </source>
</evidence>
<feature type="transmembrane region" description="Helical" evidence="6">
    <location>
        <begin position="252"/>
        <end position="273"/>
    </location>
</feature>
<comment type="subcellular location">
    <subcellularLocation>
        <location evidence="1">Membrane</location>
        <topology evidence="1">Multi-pass membrane protein</topology>
    </subcellularLocation>
</comment>
<feature type="transmembrane region" description="Helical" evidence="6">
    <location>
        <begin position="364"/>
        <end position="386"/>
    </location>
</feature>
<evidence type="ECO:0008006" key="9">
    <source>
        <dbReference type="Google" id="ProtNLM"/>
    </source>
</evidence>
<feature type="transmembrane region" description="Helical" evidence="6">
    <location>
        <begin position="160"/>
        <end position="179"/>
    </location>
</feature>
<evidence type="ECO:0000313" key="8">
    <source>
        <dbReference type="Proteomes" id="UP001596098"/>
    </source>
</evidence>
<feature type="region of interest" description="Disordered" evidence="5">
    <location>
        <begin position="687"/>
        <end position="719"/>
    </location>
</feature>
<feature type="transmembrane region" description="Helical" evidence="6">
    <location>
        <begin position="507"/>
        <end position="525"/>
    </location>
</feature>
<feature type="transmembrane region" description="Helical" evidence="6">
    <location>
        <begin position="569"/>
        <end position="590"/>
    </location>
</feature>
<feature type="region of interest" description="Disordered" evidence="5">
    <location>
        <begin position="1"/>
        <end position="22"/>
    </location>
</feature>
<organism evidence="7 8">
    <name type="scientific">Nocardioides yefusunii</name>
    <dbReference type="NCBI Taxonomy" id="2500546"/>
    <lineage>
        <taxon>Bacteria</taxon>
        <taxon>Bacillati</taxon>
        <taxon>Actinomycetota</taxon>
        <taxon>Actinomycetes</taxon>
        <taxon>Propionibacteriales</taxon>
        <taxon>Nocardioidaceae</taxon>
        <taxon>Nocardioides</taxon>
    </lineage>
</organism>
<comment type="caution">
    <text evidence="7">The sequence shown here is derived from an EMBL/GenBank/DDBJ whole genome shotgun (WGS) entry which is preliminary data.</text>
</comment>
<dbReference type="Proteomes" id="UP001596098">
    <property type="component" value="Unassembled WGS sequence"/>
</dbReference>
<name>A0ABW1QVB9_9ACTN</name>
<keyword evidence="8" id="KW-1185">Reference proteome</keyword>
<keyword evidence="3 6" id="KW-1133">Transmembrane helix</keyword>
<feature type="transmembrane region" description="Helical" evidence="6">
    <location>
        <begin position="191"/>
        <end position="210"/>
    </location>
</feature>
<reference evidence="8" key="1">
    <citation type="journal article" date="2019" name="Int. J. Syst. Evol. Microbiol.">
        <title>The Global Catalogue of Microorganisms (GCM) 10K type strain sequencing project: providing services to taxonomists for standard genome sequencing and annotation.</title>
        <authorList>
            <consortium name="The Broad Institute Genomics Platform"/>
            <consortium name="The Broad Institute Genome Sequencing Center for Infectious Disease"/>
            <person name="Wu L."/>
            <person name="Ma J."/>
        </authorList>
    </citation>
    <scope>NUCLEOTIDE SEQUENCE [LARGE SCALE GENOMIC DNA]</scope>
    <source>
        <strain evidence="8">DFY28</strain>
    </source>
</reference>
<feature type="transmembrane region" description="Helical" evidence="6">
    <location>
        <begin position="537"/>
        <end position="557"/>
    </location>
</feature>
<evidence type="ECO:0000313" key="7">
    <source>
        <dbReference type="EMBL" id="MFC6153461.1"/>
    </source>
</evidence>
<feature type="transmembrane region" description="Helical" evidence="6">
    <location>
        <begin position="222"/>
        <end position="240"/>
    </location>
</feature>
<accession>A0ABW1QVB9</accession>
<dbReference type="PANTHER" id="PTHR43077:SF10">
    <property type="entry name" value="TRANSPORT PERMEASE PROTEIN"/>
    <property type="match status" value="1"/>
</dbReference>
<keyword evidence="2 6" id="KW-0812">Transmembrane</keyword>
<evidence type="ECO:0000256" key="6">
    <source>
        <dbReference type="SAM" id="Phobius"/>
    </source>
</evidence>
<sequence length="719" mass="74412">MAHTATYDTAKYPPPPPETEQERKGRIIALFVMAFLMVTMMYATYMGTMHAPQARDLPVVVAGMGAEQTAEGLRAAVGDTLDVSVVDVKDATAALTDREAAGAVVITDEGATVQTAMAGGASRASTAQNTLVPALSGLGVTVVGVEDVVPLPEGDGTGTMVLFAAMGFMLAGYVPLSGLINGTPNLLRSRIFVPLSIGWGAVMSTIIWTILGPVMGAVDGHYPLFLGVGTLAIAAVSNTMHVFTRLLGPFQVLAGMLLLVVFGVPASGLAMSLESMPGFFQVMHHVLPLGQAGEAIRSVIYFDAADAWPHVAVLAVGFVVTVVLAALLEKRQGAAILAAPLYQAPDAPLSALAGGPVAPYGRRLFAAAAFPAAIVITVVTLMSFGMAKAQMSDMPVAVVGPEAATTPFIAGVGEQLGDYVDLRAVEDLDEAEDLLMSQEIVAVYVPALAPGTSPELVTAGGAGAAQQSAATQIFTQIAAGGAEQGFGPLKTRDAAPLTENDLGGSNSLYVGMAWIMAGFLLTAVFRGGASEISRTRALLPMYAGWAVGMSIWFWFLFDVLIGAVNGHVLTFLGAAAFTIFMVSWASAVLVRMFGLGALIPVMVLVMLAGVPASGGGLSIWMVPEYFRFAADVLPLPAAVDIARSVVYFDGVGVGRDLLVIGIWGVVGLLLNFFVVDPYVNRASAPAPAPMGPKVMPERGAKKSDDDAPADDVDAVLVDA</sequence>
<feature type="transmembrane region" description="Helical" evidence="6">
    <location>
        <begin position="27"/>
        <end position="45"/>
    </location>
</feature>
<evidence type="ECO:0000256" key="3">
    <source>
        <dbReference type="ARBA" id="ARBA00022989"/>
    </source>
</evidence>